<evidence type="ECO:0000313" key="3">
    <source>
        <dbReference type="EMBL" id="AYV83466.1"/>
    </source>
</evidence>
<evidence type="ECO:0000259" key="2">
    <source>
        <dbReference type="PROSITE" id="PS50089"/>
    </source>
</evidence>
<sequence>MDLCSICLELEGEKEVVETECKHFFHKECFMNLKNRACPICRSDVESLLQDLGVADENFVEEDGDDGDDVSEDGVEDSELYIKLDRVLNEFAVACYLEKINFQRDYSCCNTCGNAEICSENEKAAGDKKFYGYIFYHSQENDQLLEDVKGGLDPISIHLSWGIFNEVSDELHTEFAKKLQGLAKGVEDNDMKLEMEYDEEEGVKRKLVLHCSLIGE</sequence>
<protein>
    <recommendedName>
        <fullName evidence="2">RING-type domain-containing protein</fullName>
    </recommendedName>
</protein>
<dbReference type="InterPro" id="IPR013083">
    <property type="entry name" value="Znf_RING/FYVE/PHD"/>
</dbReference>
<dbReference type="CDD" id="cd16448">
    <property type="entry name" value="RING-H2"/>
    <property type="match status" value="1"/>
</dbReference>
<dbReference type="GO" id="GO:0008270">
    <property type="term" value="F:zinc ion binding"/>
    <property type="evidence" value="ECO:0007669"/>
    <property type="project" value="UniProtKB-KW"/>
</dbReference>
<dbReference type="EMBL" id="MK072389">
    <property type="protein sequence ID" value="AYV83466.1"/>
    <property type="molecule type" value="Genomic_DNA"/>
</dbReference>
<dbReference type="PROSITE" id="PS50089">
    <property type="entry name" value="ZF_RING_2"/>
    <property type="match status" value="1"/>
</dbReference>
<dbReference type="SUPFAM" id="SSF57850">
    <property type="entry name" value="RING/U-box"/>
    <property type="match status" value="1"/>
</dbReference>
<dbReference type="Pfam" id="PF13639">
    <property type="entry name" value="zf-RING_2"/>
    <property type="match status" value="1"/>
</dbReference>
<evidence type="ECO:0000256" key="1">
    <source>
        <dbReference type="PROSITE-ProRule" id="PRU00175"/>
    </source>
</evidence>
<name>A0A3G5A864_9VIRU</name>
<gene>
    <name evidence="3" type="ORF">Hyperionvirus7_37</name>
</gene>
<dbReference type="Gene3D" id="3.30.40.10">
    <property type="entry name" value="Zinc/RING finger domain, C3HC4 (zinc finger)"/>
    <property type="match status" value="1"/>
</dbReference>
<keyword evidence="1" id="KW-0863">Zinc-finger</keyword>
<dbReference type="Pfam" id="PF21831">
    <property type="entry name" value="DUF6891"/>
    <property type="match status" value="1"/>
</dbReference>
<dbReference type="SMART" id="SM00184">
    <property type="entry name" value="RING"/>
    <property type="match status" value="1"/>
</dbReference>
<proteinExistence type="predicted"/>
<keyword evidence="1" id="KW-0862">Zinc</keyword>
<dbReference type="InterPro" id="IPR001841">
    <property type="entry name" value="Znf_RING"/>
</dbReference>
<keyword evidence="1" id="KW-0479">Metal-binding</keyword>
<feature type="domain" description="RING-type" evidence="2">
    <location>
        <begin position="4"/>
        <end position="42"/>
    </location>
</feature>
<accession>A0A3G5A864</accession>
<reference evidence="3" key="1">
    <citation type="submission" date="2018-10" db="EMBL/GenBank/DDBJ databases">
        <title>Hidden diversity of soil giant viruses.</title>
        <authorList>
            <person name="Schulz F."/>
            <person name="Alteio L."/>
            <person name="Goudeau D."/>
            <person name="Ryan E.M."/>
            <person name="Malmstrom R.R."/>
            <person name="Blanchard J."/>
            <person name="Woyke T."/>
        </authorList>
    </citation>
    <scope>NUCLEOTIDE SEQUENCE</scope>
    <source>
        <strain evidence="3">HYV1</strain>
    </source>
</reference>
<dbReference type="InterPro" id="IPR054186">
    <property type="entry name" value="DUF6891"/>
</dbReference>
<organism evidence="3">
    <name type="scientific">Hyperionvirus sp</name>
    <dbReference type="NCBI Taxonomy" id="2487770"/>
    <lineage>
        <taxon>Viruses</taxon>
        <taxon>Varidnaviria</taxon>
        <taxon>Bamfordvirae</taxon>
        <taxon>Nucleocytoviricota</taxon>
        <taxon>Megaviricetes</taxon>
        <taxon>Imitervirales</taxon>
        <taxon>Mimiviridae</taxon>
        <taxon>Klosneuvirinae</taxon>
    </lineage>
</organism>